<dbReference type="GO" id="GO:0003977">
    <property type="term" value="F:UDP-N-acetylglucosamine diphosphorylase activity"/>
    <property type="evidence" value="ECO:0007669"/>
    <property type="project" value="UniProtKB-EC"/>
</dbReference>
<protein>
    <recommendedName>
        <fullName evidence="3">UDP-N-acetylglucosamine diphosphorylase</fullName>
        <ecNumber evidence="3">2.7.7.23</ecNumber>
    </recommendedName>
</protein>
<evidence type="ECO:0000256" key="5">
    <source>
        <dbReference type="ARBA" id="ARBA00022695"/>
    </source>
</evidence>
<evidence type="ECO:0000256" key="1">
    <source>
        <dbReference type="ARBA" id="ARBA00005208"/>
    </source>
</evidence>
<comment type="similarity">
    <text evidence="2">Belongs to the UDPGP type 1 family.</text>
</comment>
<keyword evidence="8" id="KW-1185">Reference proteome</keyword>
<accession>A0A1Y2B701</accession>
<evidence type="ECO:0000313" key="7">
    <source>
        <dbReference type="EMBL" id="ORY29885.1"/>
    </source>
</evidence>
<dbReference type="PANTHER" id="PTHR11952">
    <property type="entry name" value="UDP- GLUCOSE PYROPHOSPHORYLASE"/>
    <property type="match status" value="1"/>
</dbReference>
<organism evidence="7 8">
    <name type="scientific">Rhizoclosmatium globosum</name>
    <dbReference type="NCBI Taxonomy" id="329046"/>
    <lineage>
        <taxon>Eukaryota</taxon>
        <taxon>Fungi</taxon>
        <taxon>Fungi incertae sedis</taxon>
        <taxon>Chytridiomycota</taxon>
        <taxon>Chytridiomycota incertae sedis</taxon>
        <taxon>Chytridiomycetes</taxon>
        <taxon>Chytridiales</taxon>
        <taxon>Chytriomycetaceae</taxon>
        <taxon>Rhizoclosmatium</taxon>
    </lineage>
</organism>
<reference evidence="7 8" key="1">
    <citation type="submission" date="2016-07" db="EMBL/GenBank/DDBJ databases">
        <title>Pervasive Adenine N6-methylation of Active Genes in Fungi.</title>
        <authorList>
            <consortium name="DOE Joint Genome Institute"/>
            <person name="Mondo S.J."/>
            <person name="Dannebaum R.O."/>
            <person name="Kuo R.C."/>
            <person name="Labutti K."/>
            <person name="Haridas S."/>
            <person name="Kuo A."/>
            <person name="Salamov A."/>
            <person name="Ahrendt S.R."/>
            <person name="Lipzen A."/>
            <person name="Sullivan W."/>
            <person name="Andreopoulos W.B."/>
            <person name="Clum A."/>
            <person name="Lindquist E."/>
            <person name="Daum C."/>
            <person name="Ramamoorthy G.K."/>
            <person name="Gryganskyi A."/>
            <person name="Culley D."/>
            <person name="Magnuson J.K."/>
            <person name="James T.Y."/>
            <person name="O'Malley M.A."/>
            <person name="Stajich J.E."/>
            <person name="Spatafora J.W."/>
            <person name="Visel A."/>
            <person name="Grigoriev I.V."/>
        </authorList>
    </citation>
    <scope>NUCLEOTIDE SEQUENCE [LARGE SCALE GENOMIC DNA]</scope>
    <source>
        <strain evidence="7 8">JEL800</strain>
    </source>
</reference>
<dbReference type="GO" id="GO:0006048">
    <property type="term" value="P:UDP-N-acetylglucosamine biosynthetic process"/>
    <property type="evidence" value="ECO:0007669"/>
    <property type="project" value="TreeGrafter"/>
</dbReference>
<dbReference type="Gene3D" id="3.90.550.10">
    <property type="entry name" value="Spore Coat Polysaccharide Biosynthesis Protein SpsA, Chain A"/>
    <property type="match status" value="1"/>
</dbReference>
<dbReference type="AlphaFoldDB" id="A0A1Y2B701"/>
<dbReference type="Proteomes" id="UP000193642">
    <property type="component" value="Unassembled WGS sequence"/>
</dbReference>
<evidence type="ECO:0000256" key="6">
    <source>
        <dbReference type="ARBA" id="ARBA00048493"/>
    </source>
</evidence>
<dbReference type="OrthoDB" id="532420at2759"/>
<evidence type="ECO:0000256" key="3">
    <source>
        <dbReference type="ARBA" id="ARBA00012457"/>
    </source>
</evidence>
<dbReference type="STRING" id="329046.A0A1Y2B701"/>
<dbReference type="EC" id="2.7.7.23" evidence="3"/>
<proteinExistence type="inferred from homology"/>
<dbReference type="InterPro" id="IPR002618">
    <property type="entry name" value="UDPGP_fam"/>
</dbReference>
<dbReference type="SUPFAM" id="SSF53448">
    <property type="entry name" value="Nucleotide-diphospho-sugar transferases"/>
    <property type="match status" value="1"/>
</dbReference>
<sequence>MLATFAPPDEQTLRTLFTEANQGHVFHFFDRLSHTDKSRLLSQLDSIDIKSVNRIFKTATTAPPHDSEEIDPLPQDSFSSTIDPAMSEHVEEWRVTGLRMIAMGKVAVIVLAGGQGTRLGSSAPKGCYDIGLPSHKSLFQLQAEKIQCIQRVAENAFPEYKGQSVVPWYVMTSEPTRAATEAFFKDNEYFGLDSANVMFFNQGVLPAFTMDGKILMEDMGTVATAPDGNGGIYRALRREGVLADMERRGIPYVHAYCVDNCLVKVADPVFIGYCISKSAKCGVKVVPKQRASEPVGVVCLRNQNQHCNHFYTTDFLNAIESLEDALEYHVAKKKIKHVDLETGEFVVPKVNNGIKLELFIFDVFPFVEKLAVLETERKEEFSPLKNAPGCKDGDCPETCRADVLAQHKRYIEAAGGVVSEEVELSPLVTYAGEGLMKMVTLNAGMSSLM</sequence>
<dbReference type="InterPro" id="IPR029044">
    <property type="entry name" value="Nucleotide-diphossugar_trans"/>
</dbReference>
<evidence type="ECO:0000313" key="8">
    <source>
        <dbReference type="Proteomes" id="UP000193642"/>
    </source>
</evidence>
<dbReference type="PANTHER" id="PTHR11952:SF2">
    <property type="entry name" value="LD24639P"/>
    <property type="match status" value="1"/>
</dbReference>
<dbReference type="CDD" id="cd04193">
    <property type="entry name" value="UDPGlcNAc_PPase"/>
    <property type="match status" value="1"/>
</dbReference>
<dbReference type="Pfam" id="PF01704">
    <property type="entry name" value="UDPGP"/>
    <property type="match status" value="1"/>
</dbReference>
<comment type="catalytic activity">
    <reaction evidence="6">
        <text>N-acetyl-alpha-D-glucosamine 1-phosphate + UTP + H(+) = UDP-N-acetyl-alpha-D-glucosamine + diphosphate</text>
        <dbReference type="Rhea" id="RHEA:13509"/>
        <dbReference type="ChEBI" id="CHEBI:15378"/>
        <dbReference type="ChEBI" id="CHEBI:33019"/>
        <dbReference type="ChEBI" id="CHEBI:46398"/>
        <dbReference type="ChEBI" id="CHEBI:57705"/>
        <dbReference type="ChEBI" id="CHEBI:57776"/>
        <dbReference type="EC" id="2.7.7.23"/>
    </reaction>
</comment>
<evidence type="ECO:0000256" key="2">
    <source>
        <dbReference type="ARBA" id="ARBA00010401"/>
    </source>
</evidence>
<name>A0A1Y2B701_9FUNG</name>
<comment type="pathway">
    <text evidence="1">Nucleotide-sugar biosynthesis; UDP-N-acetyl-alpha-D-glucosamine biosynthesis; UDP-N-acetyl-alpha-D-glucosamine from N-acetyl-alpha-D-glucosamine 1-phosphate: step 1/1.</text>
</comment>
<comment type="caution">
    <text evidence="7">The sequence shown here is derived from an EMBL/GenBank/DDBJ whole genome shotgun (WGS) entry which is preliminary data.</text>
</comment>
<evidence type="ECO:0000256" key="4">
    <source>
        <dbReference type="ARBA" id="ARBA00022679"/>
    </source>
</evidence>
<gene>
    <name evidence="7" type="ORF">BCR33DRAFT_724519</name>
</gene>
<keyword evidence="4 7" id="KW-0808">Transferase</keyword>
<keyword evidence="5" id="KW-0548">Nucleotidyltransferase</keyword>
<dbReference type="InterPro" id="IPR039741">
    <property type="entry name" value="UDP-sugar_pyrophosphorylase"/>
</dbReference>
<dbReference type="EMBL" id="MCGO01000085">
    <property type="protein sequence ID" value="ORY29885.1"/>
    <property type="molecule type" value="Genomic_DNA"/>
</dbReference>